<dbReference type="Pfam" id="PF13178">
    <property type="entry name" value="DUF4005"/>
    <property type="match status" value="1"/>
</dbReference>
<comment type="caution">
    <text evidence="7">The sequence shown here is derived from an EMBL/GenBank/DDBJ whole genome shotgun (WGS) entry which is preliminary data.</text>
</comment>
<organism evidence="7 8">
    <name type="scientific">Corchorus capsularis</name>
    <name type="common">Jute</name>
    <dbReference type="NCBI Taxonomy" id="210143"/>
    <lineage>
        <taxon>Eukaryota</taxon>
        <taxon>Viridiplantae</taxon>
        <taxon>Streptophyta</taxon>
        <taxon>Embryophyta</taxon>
        <taxon>Tracheophyta</taxon>
        <taxon>Spermatophyta</taxon>
        <taxon>Magnoliopsida</taxon>
        <taxon>eudicotyledons</taxon>
        <taxon>Gunneridae</taxon>
        <taxon>Pentapetalae</taxon>
        <taxon>rosids</taxon>
        <taxon>malvids</taxon>
        <taxon>Malvales</taxon>
        <taxon>Malvaceae</taxon>
        <taxon>Grewioideae</taxon>
        <taxon>Apeibeae</taxon>
        <taxon>Corchorus</taxon>
    </lineage>
</organism>
<keyword evidence="8" id="KW-1185">Reference proteome</keyword>
<feature type="region of interest" description="Disordered" evidence="5">
    <location>
        <begin position="339"/>
        <end position="365"/>
    </location>
</feature>
<comment type="function">
    <text evidence="4">May be involved in cooperative interactions with calmodulins or calmodulin-like proteins. Recruits calmodulin proteins to microtubules, thus being a potential scaffold in cellular signaling and trafficking. May associate with nucleic acids and regulate gene expression at the transcriptional or post-transcriptional level.</text>
</comment>
<dbReference type="GO" id="GO:0005516">
    <property type="term" value="F:calmodulin binding"/>
    <property type="evidence" value="ECO:0007669"/>
    <property type="project" value="UniProtKB-KW"/>
</dbReference>
<evidence type="ECO:0000313" key="8">
    <source>
        <dbReference type="Proteomes" id="UP000188268"/>
    </source>
</evidence>
<accession>A0A1R3GVK7</accession>
<dbReference type="Gene3D" id="1.20.5.190">
    <property type="match status" value="1"/>
</dbReference>
<evidence type="ECO:0000256" key="5">
    <source>
        <dbReference type="SAM" id="MobiDB-lite"/>
    </source>
</evidence>
<dbReference type="OrthoDB" id="696085at2759"/>
<dbReference type="Proteomes" id="UP000188268">
    <property type="component" value="Unassembled WGS sequence"/>
</dbReference>
<dbReference type="PANTHER" id="PTHR32295:SF41">
    <property type="entry name" value="PROTEIN IQ-DOMAIN 11"/>
    <property type="match status" value="1"/>
</dbReference>
<feature type="compositionally biased region" description="Polar residues" evidence="5">
    <location>
        <begin position="116"/>
        <end position="129"/>
    </location>
</feature>
<dbReference type="OMA" id="CDYTENE"/>
<evidence type="ECO:0000313" key="7">
    <source>
        <dbReference type="EMBL" id="OMO62109.1"/>
    </source>
</evidence>
<dbReference type="Gramene" id="OMO62109">
    <property type="protein sequence ID" value="OMO62109"/>
    <property type="gene ID" value="CCACVL1_23029"/>
</dbReference>
<dbReference type="PROSITE" id="PS50096">
    <property type="entry name" value="IQ"/>
    <property type="match status" value="2"/>
</dbReference>
<dbReference type="SMART" id="SM00015">
    <property type="entry name" value="IQ"/>
    <property type="match status" value="2"/>
</dbReference>
<dbReference type="CDD" id="cd23767">
    <property type="entry name" value="IQCD"/>
    <property type="match status" value="1"/>
</dbReference>
<dbReference type="InterPro" id="IPR000048">
    <property type="entry name" value="IQ_motif_EF-hand-BS"/>
</dbReference>
<dbReference type="AlphaFoldDB" id="A0A1R3GVK7"/>
<feature type="region of interest" description="Disordered" evidence="5">
    <location>
        <begin position="44"/>
        <end position="68"/>
    </location>
</feature>
<feature type="compositionally biased region" description="Basic and acidic residues" evidence="5">
    <location>
        <begin position="105"/>
        <end position="115"/>
    </location>
</feature>
<dbReference type="PANTHER" id="PTHR32295">
    <property type="entry name" value="IQ-DOMAIN 5-RELATED"/>
    <property type="match status" value="1"/>
</dbReference>
<feature type="compositionally biased region" description="Basic and acidic residues" evidence="5">
    <location>
        <begin position="55"/>
        <end position="68"/>
    </location>
</feature>
<evidence type="ECO:0000256" key="1">
    <source>
        <dbReference type="ARBA" id="ARBA00022860"/>
    </source>
</evidence>
<evidence type="ECO:0000256" key="2">
    <source>
        <dbReference type="ARBA" id="ARBA00024341"/>
    </source>
</evidence>
<dbReference type="STRING" id="210143.A0A1R3GVK7"/>
<dbReference type="Pfam" id="PF00612">
    <property type="entry name" value="IQ"/>
    <property type="match status" value="2"/>
</dbReference>
<evidence type="ECO:0000256" key="3">
    <source>
        <dbReference type="ARBA" id="ARBA00024378"/>
    </source>
</evidence>
<name>A0A1R3GVK7_COCAP</name>
<feature type="region of interest" description="Disordered" evidence="5">
    <location>
        <begin position="438"/>
        <end position="468"/>
    </location>
</feature>
<dbReference type="SUPFAM" id="SSF52540">
    <property type="entry name" value="P-loop containing nucleoside triphosphate hydrolases"/>
    <property type="match status" value="1"/>
</dbReference>
<sequence length="483" mass="54727">MAKKKSWFNLVKRLFLFETLTKTDKNEKRRKWMFGRFRSKRLASLTLTAPSPPTPRDRTKTETEEEQGKHGLTVAIATAAAAEAAVAAAQVAAEVVRLTTATNHNFEEEKEENKVDSSPSTDQHQRNKIQQVAVTKIQATFRGYLARKALRALKGIVMLQAIIRGWAVRRQAMTTLKCLQSIVSIQSQVCAMRFQMAQGKWQYDENKQLPTLKDKIIKVDINSERRWDDSMLTKEEAHAVVLSKKEAAIKRERIKEYSYVHREILVKQIKLQKSTESEENKGSNGRLKCWLDQWVDTHQVSKSKQVEDLESVSISVSEENRAKHLRLKTFPRRYHIHNHMEGPGPDSDSPVPAVPRRSFHKKQSSLSLGEDNYSFATSPVQVVPTYMAATQSAKAKVRSMSSPKLRPAATCFDTQSESYSPYKNKLSLISSITSEMPSISSRPSAYQQRSPSFKAVSPPVKSKRPGLIKDLSFNSHSSLPNWV</sequence>
<evidence type="ECO:0000259" key="6">
    <source>
        <dbReference type="Pfam" id="PF13178"/>
    </source>
</evidence>
<dbReference type="InterPro" id="IPR027417">
    <property type="entry name" value="P-loop_NTPase"/>
</dbReference>
<comment type="similarity">
    <text evidence="2">Belongs to the IQD family.</text>
</comment>
<reference evidence="7 8" key="1">
    <citation type="submission" date="2013-09" db="EMBL/GenBank/DDBJ databases">
        <title>Corchorus capsularis genome sequencing.</title>
        <authorList>
            <person name="Alam M."/>
            <person name="Haque M.S."/>
            <person name="Islam M.S."/>
            <person name="Emdad E.M."/>
            <person name="Islam M.M."/>
            <person name="Ahmed B."/>
            <person name="Halim A."/>
            <person name="Hossen Q.M.M."/>
            <person name="Hossain M.Z."/>
            <person name="Ahmed R."/>
            <person name="Khan M.M."/>
            <person name="Islam R."/>
            <person name="Rashid M.M."/>
            <person name="Khan S.A."/>
            <person name="Rahman M.S."/>
            <person name="Alam M."/>
        </authorList>
    </citation>
    <scope>NUCLEOTIDE SEQUENCE [LARGE SCALE GENOMIC DNA]</scope>
    <source>
        <strain evidence="8">cv. CVL-1</strain>
        <tissue evidence="7">Whole seedling</tissue>
    </source>
</reference>
<protein>
    <submittedName>
        <fullName evidence="7">IQ motif, EF-hand binding site</fullName>
    </submittedName>
</protein>
<keyword evidence="1" id="KW-0112">Calmodulin-binding</keyword>
<proteinExistence type="inferred from homology"/>
<comment type="subunit">
    <text evidence="3">Binds to multiple calmodulin (CaM) in the presence of Ca(2+) and CaM-like proteins.</text>
</comment>
<dbReference type="EMBL" id="AWWV01013325">
    <property type="protein sequence ID" value="OMO62109.1"/>
    <property type="molecule type" value="Genomic_DNA"/>
</dbReference>
<evidence type="ECO:0000256" key="4">
    <source>
        <dbReference type="ARBA" id="ARBA00045534"/>
    </source>
</evidence>
<gene>
    <name evidence="7" type="ORF">CCACVL1_23029</name>
</gene>
<dbReference type="InterPro" id="IPR025064">
    <property type="entry name" value="DUF4005"/>
</dbReference>
<feature type="region of interest" description="Disordered" evidence="5">
    <location>
        <begin position="103"/>
        <end position="129"/>
    </location>
</feature>
<feature type="domain" description="DUF4005" evidence="6">
    <location>
        <begin position="371"/>
        <end position="448"/>
    </location>
</feature>
<feature type="compositionally biased region" description="Polar residues" evidence="5">
    <location>
        <begin position="442"/>
        <end position="451"/>
    </location>
</feature>